<dbReference type="InterPro" id="IPR011051">
    <property type="entry name" value="RmlC_Cupin_sf"/>
</dbReference>
<dbReference type="EMBL" id="CATYWO010000001">
    <property type="protein sequence ID" value="CAJ0778549.1"/>
    <property type="molecule type" value="Genomic_DNA"/>
</dbReference>
<evidence type="ECO:0008006" key="3">
    <source>
        <dbReference type="Google" id="ProtNLM"/>
    </source>
</evidence>
<keyword evidence="2" id="KW-1185">Reference proteome</keyword>
<dbReference type="SUPFAM" id="SSF51182">
    <property type="entry name" value="RmlC-like cupins"/>
    <property type="match status" value="1"/>
</dbReference>
<dbReference type="NCBIfam" id="NF038084">
    <property type="entry name" value="DHCW_cupin"/>
    <property type="match status" value="1"/>
</dbReference>
<reference evidence="1 2" key="1">
    <citation type="submission" date="2023-07" db="EMBL/GenBank/DDBJ databases">
        <authorList>
            <person name="Peeters C."/>
        </authorList>
    </citation>
    <scope>NUCLEOTIDE SEQUENCE [LARGE SCALE GENOMIC DNA]</scope>
    <source>
        <strain evidence="1 2">LMG 7141</strain>
    </source>
</reference>
<comment type="caution">
    <text evidence="1">The sequence shown here is derived from an EMBL/GenBank/DDBJ whole genome shotgun (WGS) entry which is preliminary data.</text>
</comment>
<proteinExistence type="predicted"/>
<name>A0ABM9J0M6_9RALS</name>
<organism evidence="1 2">
    <name type="scientific">Ralstonia condita</name>
    <dbReference type="NCBI Taxonomy" id="3058600"/>
    <lineage>
        <taxon>Bacteria</taxon>
        <taxon>Pseudomonadati</taxon>
        <taxon>Pseudomonadota</taxon>
        <taxon>Betaproteobacteria</taxon>
        <taxon>Burkholderiales</taxon>
        <taxon>Burkholderiaceae</taxon>
        <taxon>Ralstonia</taxon>
    </lineage>
</organism>
<evidence type="ECO:0000313" key="1">
    <source>
        <dbReference type="EMBL" id="CAJ0778549.1"/>
    </source>
</evidence>
<protein>
    <recommendedName>
        <fullName evidence="3">DHCW motif cupin fold protein</fullName>
    </recommendedName>
</protein>
<dbReference type="Proteomes" id="UP001189616">
    <property type="component" value="Unassembled WGS sequence"/>
</dbReference>
<evidence type="ECO:0000313" key="2">
    <source>
        <dbReference type="Proteomes" id="UP001189616"/>
    </source>
</evidence>
<dbReference type="InterPro" id="IPR014710">
    <property type="entry name" value="RmlC-like_jellyroll"/>
</dbReference>
<dbReference type="InterPro" id="IPR047713">
    <property type="entry name" value="DHCW_cupin"/>
</dbReference>
<accession>A0ABM9J0M6</accession>
<dbReference type="Gene3D" id="2.60.120.10">
    <property type="entry name" value="Jelly Rolls"/>
    <property type="match status" value="1"/>
</dbReference>
<gene>
    <name evidence="1" type="ORF">LMG7141_00769</name>
</gene>
<sequence>MLTRDACKRRRMHMKSGASGIYVPATIMGSLTYTTEPAMNMAPFAFGTTDWSAVETTEHAGETGTAIWRTRYFGDASNRIRVRMVDYTAGYLADHWCRKGHILFCLEGELETTLEDGRRFVLTPGMSYQVGDDAEAHQSCTKTGARLFIVD</sequence>